<evidence type="ECO:0000259" key="7">
    <source>
        <dbReference type="Pfam" id="PF07980"/>
    </source>
</evidence>
<protein>
    <submittedName>
        <fullName evidence="8">RagB/SusD family nutrient uptake outer membrane protein</fullName>
    </submittedName>
</protein>
<evidence type="ECO:0000313" key="9">
    <source>
        <dbReference type="Proteomes" id="UP000831068"/>
    </source>
</evidence>
<dbReference type="Proteomes" id="UP000831068">
    <property type="component" value="Chromosome"/>
</dbReference>
<keyword evidence="5" id="KW-0998">Cell outer membrane</keyword>
<comment type="similarity">
    <text evidence="2">Belongs to the SusD family.</text>
</comment>
<proteinExistence type="inferred from homology"/>
<reference evidence="8 9" key="1">
    <citation type="submission" date="2022-03" db="EMBL/GenBank/DDBJ databases">
        <title>Chryseobacterium sp. isolated from the Andong Sikhe.</title>
        <authorList>
            <person name="Won M."/>
            <person name="Kim S.-J."/>
            <person name="Kwon S.-W."/>
        </authorList>
    </citation>
    <scope>NUCLEOTIDE SEQUENCE [LARGE SCALE GENOMIC DNA]</scope>
    <source>
        <strain evidence="8 9">ADR-1</strain>
    </source>
</reference>
<feature type="chain" id="PRO_5047390001" evidence="6">
    <location>
        <begin position="21"/>
        <end position="503"/>
    </location>
</feature>
<dbReference type="Gene3D" id="1.25.40.390">
    <property type="match status" value="1"/>
</dbReference>
<dbReference type="RefSeq" id="WP_243576675.1">
    <property type="nucleotide sequence ID" value="NZ_CP094529.1"/>
</dbReference>
<evidence type="ECO:0000256" key="4">
    <source>
        <dbReference type="ARBA" id="ARBA00023136"/>
    </source>
</evidence>
<keyword evidence="3 6" id="KW-0732">Signal</keyword>
<gene>
    <name evidence="8" type="ORF">MTP08_00910</name>
</gene>
<evidence type="ECO:0000256" key="2">
    <source>
        <dbReference type="ARBA" id="ARBA00006275"/>
    </source>
</evidence>
<evidence type="ECO:0000256" key="1">
    <source>
        <dbReference type="ARBA" id="ARBA00004442"/>
    </source>
</evidence>
<evidence type="ECO:0000256" key="3">
    <source>
        <dbReference type="ARBA" id="ARBA00022729"/>
    </source>
</evidence>
<sequence>MKKFFLLLSFFALLTSCKDAIDITQDAEINDIPTRFQNVEDMQRFINGAVYPAFNPLNEIYFTSIFTDEVGFGPSSVSTDDILTHRFVLNSANGSVAGIWTHNYNIINKVNILIKGSTYVNFNSLSTGDKNLYLNILAQAKAMRALAYTTLESYFSTDMKDPNALGVILSTEPADIFGPKLPRVANSSIFQLIESDLTYALANANTTTVNTGSVPVQNSLSKGAINAIAARYYNYREDDNKARTYATAAITTSGLSLSSASVYPTIWADTARGEIIWSLYRPNSTTGSWSNIASLWTTNTTDLDGSVNWDMGRKLYNLFGNSDVRKTAFVDATSIFEYPSSFDPRNRDVIVINKYPGKTNAASAALLLRNDIKMFRVSEMALILAEVAARQNDFATAANYISAIQGARNNDPSITVTYTTAQQAFRGILTERRLELCFEGHRYVDIKRLGGTNRANIGVDRDAYDDTDTTMPLTLPASDYRFTLPIPLNELNSNPVTQNPGYN</sequence>
<evidence type="ECO:0000256" key="5">
    <source>
        <dbReference type="ARBA" id="ARBA00023237"/>
    </source>
</evidence>
<comment type="subcellular location">
    <subcellularLocation>
        <location evidence="1">Cell outer membrane</location>
    </subcellularLocation>
</comment>
<dbReference type="PROSITE" id="PS51257">
    <property type="entry name" value="PROKAR_LIPOPROTEIN"/>
    <property type="match status" value="1"/>
</dbReference>
<organism evidence="8 9">
    <name type="scientific">Chryseobacterium oryzae</name>
    <dbReference type="NCBI Taxonomy" id="2929799"/>
    <lineage>
        <taxon>Bacteria</taxon>
        <taxon>Pseudomonadati</taxon>
        <taxon>Bacteroidota</taxon>
        <taxon>Flavobacteriia</taxon>
        <taxon>Flavobacteriales</taxon>
        <taxon>Weeksellaceae</taxon>
        <taxon>Chryseobacterium group</taxon>
        <taxon>Chryseobacterium</taxon>
    </lineage>
</organism>
<evidence type="ECO:0000256" key="6">
    <source>
        <dbReference type="SAM" id="SignalP"/>
    </source>
</evidence>
<feature type="signal peptide" evidence="6">
    <location>
        <begin position="1"/>
        <end position="20"/>
    </location>
</feature>
<dbReference type="EMBL" id="CP094529">
    <property type="protein sequence ID" value="UOE38370.1"/>
    <property type="molecule type" value="Genomic_DNA"/>
</dbReference>
<dbReference type="SUPFAM" id="SSF48452">
    <property type="entry name" value="TPR-like"/>
    <property type="match status" value="1"/>
</dbReference>
<evidence type="ECO:0000313" key="8">
    <source>
        <dbReference type="EMBL" id="UOE38370.1"/>
    </source>
</evidence>
<keyword evidence="9" id="KW-1185">Reference proteome</keyword>
<dbReference type="Pfam" id="PF07980">
    <property type="entry name" value="SusD_RagB"/>
    <property type="match status" value="1"/>
</dbReference>
<name>A0ABY4BH21_9FLAO</name>
<keyword evidence="4" id="KW-0472">Membrane</keyword>
<accession>A0ABY4BH21</accession>
<dbReference type="InterPro" id="IPR012944">
    <property type="entry name" value="SusD_RagB_dom"/>
</dbReference>
<dbReference type="InterPro" id="IPR011990">
    <property type="entry name" value="TPR-like_helical_dom_sf"/>
</dbReference>
<feature type="domain" description="RagB/SusD" evidence="7">
    <location>
        <begin position="344"/>
        <end position="502"/>
    </location>
</feature>